<keyword evidence="1" id="KW-0472">Membrane</keyword>
<feature type="transmembrane region" description="Helical" evidence="1">
    <location>
        <begin position="27"/>
        <end position="51"/>
    </location>
</feature>
<evidence type="ECO:0000313" key="2">
    <source>
        <dbReference type="EMBL" id="CCD00537.1"/>
    </source>
</evidence>
<reference evidence="2 3" key="1">
    <citation type="journal article" date="2011" name="PLoS Genet.">
        <title>Azospirillum genomes reveal transition of bacteria from aquatic to terrestrial environments.</title>
        <authorList>
            <person name="Wisniewski-Dye F."/>
            <person name="Borziak K."/>
            <person name="Khalsa-Moyers G."/>
            <person name="Alexandre G."/>
            <person name="Sukharnikov L.O."/>
            <person name="Wuichet K."/>
            <person name="Hurst G.B."/>
            <person name="McDonald W.H."/>
            <person name="Robertson J.S."/>
            <person name="Barbe V."/>
            <person name="Calteau A."/>
            <person name="Rouy Z."/>
            <person name="Mangenot S."/>
            <person name="Prigent-Combaret C."/>
            <person name="Normand P."/>
            <person name="Boyer M."/>
            <person name="Siguier P."/>
            <person name="Dessaux Y."/>
            <person name="Elmerich C."/>
            <person name="Condemine G."/>
            <person name="Krishnen G."/>
            <person name="Kennedy I."/>
            <person name="Paterson A.H."/>
            <person name="Gonzalez V."/>
            <person name="Mavingui P."/>
            <person name="Zhulin I.B."/>
        </authorList>
    </citation>
    <scope>NUCLEOTIDE SEQUENCE [LARGE SCALE GENOMIC DNA]</scope>
    <source>
        <strain evidence="2 3">Sp245</strain>
    </source>
</reference>
<proteinExistence type="predicted"/>
<keyword evidence="1" id="KW-0812">Transmembrane</keyword>
<name>A0A9P1JVC9_9PROT</name>
<accession>A0A9P1JVC9</accession>
<gene>
    <name evidence="2" type="ORF">AZOBR_p1110001</name>
</gene>
<keyword evidence="2" id="KW-0614">Plasmid</keyword>
<keyword evidence="1" id="KW-1133">Transmembrane helix</keyword>
<geneLocation type="plasmid" evidence="2 3">
    <name>AZOBR_p1</name>
</geneLocation>
<evidence type="ECO:0000256" key="1">
    <source>
        <dbReference type="SAM" id="Phobius"/>
    </source>
</evidence>
<dbReference type="Proteomes" id="UP000007319">
    <property type="component" value="Plasmid AZOBR_p1"/>
</dbReference>
<evidence type="ECO:0000313" key="3">
    <source>
        <dbReference type="Proteomes" id="UP000007319"/>
    </source>
</evidence>
<dbReference type="KEGG" id="abs:AZOBR_p1110001"/>
<feature type="non-terminal residue" evidence="2">
    <location>
        <position position="102"/>
    </location>
</feature>
<organism evidence="2 3">
    <name type="scientific">Azospirillum baldaniorum</name>
    <dbReference type="NCBI Taxonomy" id="1064539"/>
    <lineage>
        <taxon>Bacteria</taxon>
        <taxon>Pseudomonadati</taxon>
        <taxon>Pseudomonadota</taxon>
        <taxon>Alphaproteobacteria</taxon>
        <taxon>Rhodospirillales</taxon>
        <taxon>Azospirillaceae</taxon>
        <taxon>Azospirillum</taxon>
    </lineage>
</organism>
<dbReference type="EMBL" id="HE577328">
    <property type="protein sequence ID" value="CCD00537.1"/>
    <property type="molecule type" value="Genomic_DNA"/>
</dbReference>
<dbReference type="AlphaFoldDB" id="A0A9P1JVC9"/>
<keyword evidence="3" id="KW-1185">Reference proteome</keyword>
<protein>
    <submittedName>
        <fullName evidence="2">Uncharacterized protein</fullName>
    </submittedName>
</protein>
<sequence length="102" mass="12045">MCVVTLSSPLHSAILDWIASPRYFLCYFALSICFLFTNLPHPAFFTNLFLFDQYIGNTLIRPSLLLSILLLCFFLYFHIYHILLLFYTTIFYINTFLPLLPF</sequence>
<feature type="transmembrane region" description="Helical" evidence="1">
    <location>
        <begin position="63"/>
        <end position="93"/>
    </location>
</feature>